<dbReference type="PATRIC" id="fig|502800.11.peg.3300"/>
<dbReference type="AlphaFoldDB" id="A0A0H3B606"/>
<accession>A0A0H3B606</accession>
<organism evidence="1">
    <name type="scientific">Yersinia pseudotuberculosis serotype O:3 (strain YPIII)</name>
    <dbReference type="NCBI Taxonomy" id="502800"/>
    <lineage>
        <taxon>Bacteria</taxon>
        <taxon>Pseudomonadati</taxon>
        <taxon>Pseudomonadota</taxon>
        <taxon>Gammaproteobacteria</taxon>
        <taxon>Enterobacterales</taxon>
        <taxon>Yersiniaceae</taxon>
        <taxon>Yersinia</taxon>
    </lineage>
</organism>
<protein>
    <submittedName>
        <fullName evidence="1">Uncharacterized protein</fullName>
    </submittedName>
</protein>
<sequence>MDYLSFLLPLVLPQLYQTGGSSHNLLGIVVPPVFSTTANESLRPVLSRLPPSCNSNDFGYKLIEIGIDKSVAQISANQAV</sequence>
<name>A0A0H3B606_YERPY</name>
<gene>
    <name evidence="1" type="ordered locus">YPK_2601</name>
</gene>
<evidence type="ECO:0000313" key="1">
    <source>
        <dbReference type="EMBL" id="ACA68878.1"/>
    </source>
</evidence>
<dbReference type="EMBL" id="CP000950">
    <property type="protein sequence ID" value="ACA68878.1"/>
    <property type="molecule type" value="Genomic_DNA"/>
</dbReference>
<dbReference type="KEGG" id="ypy:YPK_2601"/>
<proteinExistence type="predicted"/>
<reference evidence="1" key="1">
    <citation type="submission" date="2008-02" db="EMBL/GenBank/DDBJ databases">
        <title>Complete sequence of Yersinia pseudotuberculosis YPIII.</title>
        <authorList>
            <consortium name="US DOE Joint Genome Institute"/>
            <person name="Challacombe J.F."/>
            <person name="Bruce D."/>
            <person name="Detter J.C."/>
            <person name="Green L."/>
            <person name="Land M."/>
            <person name="Munk C."/>
            <person name="Lindler L.E."/>
            <person name="Nikolich M.P."/>
            <person name="Brettin T."/>
        </authorList>
    </citation>
    <scope>NUCLEOTIDE SEQUENCE</scope>
    <source>
        <strain evidence="1">YPIII</strain>
    </source>
</reference>